<feature type="binding site" evidence="10">
    <location>
        <position position="10"/>
    </location>
    <ligand>
        <name>Mn(2+)</name>
        <dbReference type="ChEBI" id="CHEBI:29035"/>
        <label>1</label>
    </ligand>
</feature>
<evidence type="ECO:0000256" key="7">
    <source>
        <dbReference type="ARBA" id="ARBA00023098"/>
    </source>
</evidence>
<dbReference type="GO" id="GO:0008758">
    <property type="term" value="F:UDP-2,3-diacylglucosamine hydrolase activity"/>
    <property type="evidence" value="ECO:0007669"/>
    <property type="project" value="UniProtKB-UniRule"/>
</dbReference>
<proteinExistence type="inferred from homology"/>
<feature type="binding site" evidence="10">
    <location>
        <position position="195"/>
    </location>
    <ligand>
        <name>Mn(2+)</name>
        <dbReference type="ChEBI" id="CHEBI:29035"/>
        <label>2</label>
    </ligand>
</feature>
<dbReference type="GO" id="GO:0030145">
    <property type="term" value="F:manganese ion binding"/>
    <property type="evidence" value="ECO:0007669"/>
    <property type="project" value="UniProtKB-UniRule"/>
</dbReference>
<dbReference type="RefSeq" id="WP_132971636.1">
    <property type="nucleotide sequence ID" value="NZ_SMFX01000001.1"/>
</dbReference>
<dbReference type="NCBIfam" id="NF003743">
    <property type="entry name" value="PRK05340.1"/>
    <property type="match status" value="1"/>
</dbReference>
<dbReference type="Pfam" id="PF00149">
    <property type="entry name" value="Metallophos"/>
    <property type="match status" value="1"/>
</dbReference>
<evidence type="ECO:0000313" key="13">
    <source>
        <dbReference type="Proteomes" id="UP000295707"/>
    </source>
</evidence>
<feature type="binding site" evidence="10">
    <location>
        <begin position="79"/>
        <end position="80"/>
    </location>
    <ligand>
        <name>substrate</name>
    </ligand>
</feature>
<feature type="binding site" evidence="10">
    <location>
        <position position="41"/>
    </location>
    <ligand>
        <name>Mn(2+)</name>
        <dbReference type="ChEBI" id="CHEBI:29035"/>
        <label>1</label>
    </ligand>
</feature>
<evidence type="ECO:0000256" key="4">
    <source>
        <dbReference type="ARBA" id="ARBA00022556"/>
    </source>
</evidence>
<evidence type="ECO:0000256" key="6">
    <source>
        <dbReference type="ARBA" id="ARBA00022801"/>
    </source>
</evidence>
<evidence type="ECO:0000256" key="1">
    <source>
        <dbReference type="ARBA" id="ARBA00022475"/>
    </source>
</evidence>
<dbReference type="HAMAP" id="MF_00575">
    <property type="entry name" value="LpxH"/>
    <property type="match status" value="1"/>
</dbReference>
<keyword evidence="5 10" id="KW-0479">Metal-binding</keyword>
<feature type="binding site" evidence="10">
    <location>
        <position position="167"/>
    </location>
    <ligand>
        <name>substrate</name>
    </ligand>
</feature>
<gene>
    <name evidence="10" type="primary">lpxH</name>
    <name evidence="12" type="ORF">DFR30_1030</name>
</gene>
<feature type="binding site" evidence="10">
    <location>
        <position position="114"/>
    </location>
    <ligand>
        <name>Mn(2+)</name>
        <dbReference type="ChEBI" id="CHEBI:29035"/>
        <label>2</label>
    </ligand>
</feature>
<dbReference type="PANTHER" id="PTHR34990">
    <property type="entry name" value="UDP-2,3-DIACYLGLUCOSAMINE HYDROLASE-RELATED"/>
    <property type="match status" value="1"/>
</dbReference>
<keyword evidence="2 10" id="KW-0444">Lipid biosynthesis</keyword>
<dbReference type="InterPro" id="IPR043461">
    <property type="entry name" value="LpxH-like"/>
</dbReference>
<keyword evidence="9 10" id="KW-0464">Manganese</keyword>
<evidence type="ECO:0000259" key="11">
    <source>
        <dbReference type="Pfam" id="PF00149"/>
    </source>
</evidence>
<evidence type="ECO:0000256" key="10">
    <source>
        <dbReference type="HAMAP-Rule" id="MF_00575"/>
    </source>
</evidence>
<comment type="similarity">
    <text evidence="10">Belongs to the LpxH family.</text>
</comment>
<dbReference type="GO" id="GO:0005737">
    <property type="term" value="C:cytoplasm"/>
    <property type="evidence" value="ECO:0007669"/>
    <property type="project" value="InterPro"/>
</dbReference>
<dbReference type="InterPro" id="IPR010138">
    <property type="entry name" value="UDP-diacylglucosamine_Hdrlase"/>
</dbReference>
<name>A0A4R1H948_9GAMM</name>
<dbReference type="OrthoDB" id="9783283at2"/>
<dbReference type="SUPFAM" id="SSF56300">
    <property type="entry name" value="Metallo-dependent phosphatases"/>
    <property type="match status" value="1"/>
</dbReference>
<keyword evidence="8 10" id="KW-0472">Membrane</keyword>
<accession>A0A4R1H948</accession>
<comment type="pathway">
    <text evidence="10">Glycolipid biosynthesis; lipid IV(A) biosynthesis; lipid IV(A) from (3R)-3-hydroxytetradecanoyl-[acyl-carrier-protein] and UDP-N-acetyl-alpha-D-glucosamine: step 4/6.</text>
</comment>
<evidence type="ECO:0000256" key="3">
    <source>
        <dbReference type="ARBA" id="ARBA00022519"/>
    </source>
</evidence>
<keyword evidence="13" id="KW-1185">Reference proteome</keyword>
<comment type="catalytic activity">
    <reaction evidence="10">
        <text>UDP-2-N,3-O-bis[(3R)-3-hydroxytetradecanoyl]-alpha-D-glucosamine + H2O = 2-N,3-O-bis[(3R)-3-hydroxytetradecanoyl]-alpha-D-glucosaminyl 1-phosphate + UMP + 2 H(+)</text>
        <dbReference type="Rhea" id="RHEA:25213"/>
        <dbReference type="ChEBI" id="CHEBI:15377"/>
        <dbReference type="ChEBI" id="CHEBI:15378"/>
        <dbReference type="ChEBI" id="CHEBI:57865"/>
        <dbReference type="ChEBI" id="CHEBI:57957"/>
        <dbReference type="ChEBI" id="CHEBI:78847"/>
        <dbReference type="EC" id="3.6.1.54"/>
    </reaction>
</comment>
<comment type="caution">
    <text evidence="10">Lacks conserved residue(s) required for the propagation of feature annotation.</text>
</comment>
<keyword evidence="7 10" id="KW-0443">Lipid metabolism</keyword>
<organism evidence="12 13">
    <name type="scientific">Thiogranum longum</name>
    <dbReference type="NCBI Taxonomy" id="1537524"/>
    <lineage>
        <taxon>Bacteria</taxon>
        <taxon>Pseudomonadati</taxon>
        <taxon>Pseudomonadota</taxon>
        <taxon>Gammaproteobacteria</taxon>
        <taxon>Chromatiales</taxon>
        <taxon>Ectothiorhodospiraceae</taxon>
        <taxon>Thiogranum</taxon>
    </lineage>
</organism>
<dbReference type="InterPro" id="IPR004843">
    <property type="entry name" value="Calcineurin-like_PHP"/>
</dbReference>
<dbReference type="GO" id="GO:0019897">
    <property type="term" value="C:extrinsic component of plasma membrane"/>
    <property type="evidence" value="ECO:0007669"/>
    <property type="project" value="UniProtKB-UniRule"/>
</dbReference>
<evidence type="ECO:0000256" key="2">
    <source>
        <dbReference type="ARBA" id="ARBA00022516"/>
    </source>
</evidence>
<feature type="binding site" evidence="10">
    <location>
        <position position="195"/>
    </location>
    <ligand>
        <name>substrate</name>
    </ligand>
</feature>
<feature type="binding site" evidence="10">
    <location>
        <position position="41"/>
    </location>
    <ligand>
        <name>Mn(2+)</name>
        <dbReference type="ChEBI" id="CHEBI:29035"/>
        <label>2</label>
    </ligand>
</feature>
<feature type="binding site" evidence="10">
    <location>
        <position position="122"/>
    </location>
    <ligand>
        <name>substrate</name>
    </ligand>
</feature>
<sequence>MSTLFISDLHLDPARPAVIDGFIHWLGLQAGNADALYILGDLFEAWIGDDDPAPLCGQVSVALNHCVKAGTPVTLMHGNRDFLIGEQFLKASACRLTADPAVIDLYGRRTLLMHGDLLCSDDHEYQQIRRLVRDPLWQQRILAKPLQERRQLARQMRAESRQSILGKRDDIMDVNPDTVIQFMVQYEADLLIHGHTHRPGIHPAEQGQHPFTRIVLGDWVDRGSVLFADRQGGLRLESLPL</sequence>
<keyword evidence="1 10" id="KW-1003">Cell membrane</keyword>
<dbReference type="Gene3D" id="3.60.21.10">
    <property type="match status" value="1"/>
</dbReference>
<feature type="binding site" evidence="10">
    <location>
        <position position="160"/>
    </location>
    <ligand>
        <name>substrate</name>
    </ligand>
</feature>
<feature type="binding site" evidence="10">
    <location>
        <position position="79"/>
    </location>
    <ligand>
        <name>Mn(2+)</name>
        <dbReference type="ChEBI" id="CHEBI:29035"/>
        <label>2</label>
    </ligand>
</feature>
<dbReference type="AlphaFoldDB" id="A0A4R1H948"/>
<comment type="caution">
    <text evidence="12">The sequence shown here is derived from an EMBL/GenBank/DDBJ whole genome shotgun (WGS) entry which is preliminary data.</text>
</comment>
<evidence type="ECO:0000313" key="12">
    <source>
        <dbReference type="EMBL" id="TCK17788.1"/>
    </source>
</evidence>
<feature type="binding site" evidence="10">
    <location>
        <position position="197"/>
    </location>
    <ligand>
        <name>Mn(2+)</name>
        <dbReference type="ChEBI" id="CHEBI:29035"/>
        <label>1</label>
    </ligand>
</feature>
<dbReference type="Proteomes" id="UP000295707">
    <property type="component" value="Unassembled WGS sequence"/>
</dbReference>
<dbReference type="CDD" id="cd07398">
    <property type="entry name" value="MPP_YbbF-LpxH"/>
    <property type="match status" value="1"/>
</dbReference>
<keyword evidence="4 10" id="KW-0441">Lipid A biosynthesis</keyword>
<dbReference type="EMBL" id="SMFX01000001">
    <property type="protein sequence ID" value="TCK17788.1"/>
    <property type="molecule type" value="Genomic_DNA"/>
</dbReference>
<keyword evidence="6 10" id="KW-0378">Hydrolase</keyword>
<dbReference type="GO" id="GO:0009245">
    <property type="term" value="P:lipid A biosynthetic process"/>
    <property type="evidence" value="ECO:0007669"/>
    <property type="project" value="UniProtKB-UniRule"/>
</dbReference>
<feature type="domain" description="Calcineurin-like phosphoesterase" evidence="11">
    <location>
        <begin position="1"/>
        <end position="199"/>
    </location>
</feature>
<protein>
    <recommendedName>
        <fullName evidence="10">UDP-2,3-diacylglucosamine hydrolase</fullName>
        <ecNumber evidence="10">3.6.1.54</ecNumber>
    </recommendedName>
    <alternativeName>
        <fullName evidence="10">UDP-2,3-diacylglucosamine diphosphatase</fullName>
    </alternativeName>
</protein>
<keyword evidence="3 10" id="KW-0997">Cell inner membrane</keyword>
<comment type="function">
    <text evidence="10">Hydrolyzes the pyrophosphate bond of UDP-2,3-diacylglucosamine to yield 2,3-diacylglucosamine 1-phosphate (lipid X) and UMP by catalyzing the attack of water at the alpha-P atom. Involved in the biosynthesis of lipid A, a phosphorylated glycolipid that anchors the lipopolysaccharide to the outer membrane of the cell.</text>
</comment>
<dbReference type="NCBIfam" id="TIGR01854">
    <property type="entry name" value="lipid_A_lpxH"/>
    <property type="match status" value="1"/>
</dbReference>
<comment type="subcellular location">
    <subcellularLocation>
        <location evidence="10">Cell inner membrane</location>
        <topology evidence="10">Peripheral membrane protein</topology>
        <orientation evidence="10">Cytoplasmic side</orientation>
    </subcellularLocation>
</comment>
<dbReference type="EC" id="3.6.1.54" evidence="10"/>
<evidence type="ECO:0000256" key="9">
    <source>
        <dbReference type="ARBA" id="ARBA00023211"/>
    </source>
</evidence>
<dbReference type="PANTHER" id="PTHR34990:SF1">
    <property type="entry name" value="UDP-2,3-DIACYLGLUCOSAMINE HYDROLASE"/>
    <property type="match status" value="1"/>
</dbReference>
<evidence type="ECO:0000256" key="5">
    <source>
        <dbReference type="ARBA" id="ARBA00022723"/>
    </source>
</evidence>
<reference evidence="12 13" key="1">
    <citation type="submission" date="2019-03" db="EMBL/GenBank/DDBJ databases">
        <title>Genomic Encyclopedia of Type Strains, Phase IV (KMG-IV): sequencing the most valuable type-strain genomes for metagenomic binning, comparative biology and taxonomic classification.</title>
        <authorList>
            <person name="Goeker M."/>
        </authorList>
    </citation>
    <scope>NUCLEOTIDE SEQUENCE [LARGE SCALE GENOMIC DNA]</scope>
    <source>
        <strain evidence="12 13">DSM 19610</strain>
    </source>
</reference>
<dbReference type="UniPathway" id="UPA00359">
    <property type="reaction ID" value="UER00480"/>
</dbReference>
<comment type="cofactor">
    <cofactor evidence="10">
        <name>Mn(2+)</name>
        <dbReference type="ChEBI" id="CHEBI:29035"/>
    </cofactor>
    <text evidence="10">Binds 2 Mn(2+) ions per subunit in a binuclear metal center.</text>
</comment>
<dbReference type="InterPro" id="IPR029052">
    <property type="entry name" value="Metallo-depent_PP-like"/>
</dbReference>
<evidence type="ECO:0000256" key="8">
    <source>
        <dbReference type="ARBA" id="ARBA00023136"/>
    </source>
</evidence>
<feature type="binding site" evidence="10">
    <location>
        <position position="8"/>
    </location>
    <ligand>
        <name>Mn(2+)</name>
        <dbReference type="ChEBI" id="CHEBI:29035"/>
        <label>1</label>
    </ligand>
</feature>